<dbReference type="InterPro" id="IPR008971">
    <property type="entry name" value="HSP40/DnaJ_pept-bd"/>
</dbReference>
<dbReference type="InParanoid" id="A0A2R6Q6I4"/>
<dbReference type="OMA" id="DVCKAYK"/>
<dbReference type="PANTHER" id="PTHR24078:SF522">
    <property type="entry name" value="DNAJ CHAPERONE C-TERMINAL DOMAIN-CONTAINING PROTEIN"/>
    <property type="match status" value="1"/>
</dbReference>
<dbReference type="Proteomes" id="UP000241394">
    <property type="component" value="Chromosome LG19"/>
</dbReference>
<reference evidence="4 5" key="1">
    <citation type="submission" date="2017-07" db="EMBL/GenBank/DDBJ databases">
        <title>An improved, manually edited Actinidia chinensis var. chinensis (kiwifruit) genome highlights the challenges associated with draft genomes and gene prediction in plants.</title>
        <authorList>
            <person name="Pilkington S."/>
            <person name="Crowhurst R."/>
            <person name="Hilario E."/>
            <person name="Nardozza S."/>
            <person name="Fraser L."/>
            <person name="Peng Y."/>
            <person name="Gunaseelan K."/>
            <person name="Simpson R."/>
            <person name="Tahir J."/>
            <person name="Deroles S."/>
            <person name="Templeton K."/>
            <person name="Luo Z."/>
            <person name="Davy M."/>
            <person name="Cheng C."/>
            <person name="Mcneilage M."/>
            <person name="Scaglione D."/>
            <person name="Liu Y."/>
            <person name="Zhang Q."/>
            <person name="Datson P."/>
            <person name="De Silva N."/>
            <person name="Gardiner S."/>
            <person name="Bassett H."/>
            <person name="Chagne D."/>
            <person name="Mccallum J."/>
            <person name="Dzierzon H."/>
            <person name="Deng C."/>
            <person name="Wang Y.-Y."/>
            <person name="Barron N."/>
            <person name="Manako K."/>
            <person name="Bowen J."/>
            <person name="Foster T."/>
            <person name="Erridge Z."/>
            <person name="Tiffin H."/>
            <person name="Waite C."/>
            <person name="Davies K."/>
            <person name="Grierson E."/>
            <person name="Laing W."/>
            <person name="Kirk R."/>
            <person name="Chen X."/>
            <person name="Wood M."/>
            <person name="Montefiori M."/>
            <person name="Brummell D."/>
            <person name="Schwinn K."/>
            <person name="Catanach A."/>
            <person name="Fullerton C."/>
            <person name="Li D."/>
            <person name="Meiyalaghan S."/>
            <person name="Nieuwenhuizen N."/>
            <person name="Read N."/>
            <person name="Prakash R."/>
            <person name="Hunter D."/>
            <person name="Zhang H."/>
            <person name="Mckenzie M."/>
            <person name="Knabel M."/>
            <person name="Harris A."/>
            <person name="Allan A."/>
            <person name="Chen A."/>
            <person name="Janssen B."/>
            <person name="Plunkett B."/>
            <person name="Dwamena C."/>
            <person name="Voogd C."/>
            <person name="Leif D."/>
            <person name="Lafferty D."/>
            <person name="Souleyre E."/>
            <person name="Varkonyi-Gasic E."/>
            <person name="Gambi F."/>
            <person name="Hanley J."/>
            <person name="Yao J.-L."/>
            <person name="Cheung J."/>
            <person name="David K."/>
            <person name="Warren B."/>
            <person name="Marsh K."/>
            <person name="Snowden K."/>
            <person name="Lin-Wang K."/>
            <person name="Brian L."/>
            <person name="Martinez-Sanchez M."/>
            <person name="Wang M."/>
            <person name="Ileperuma N."/>
            <person name="Macnee N."/>
            <person name="Campin R."/>
            <person name="Mcatee P."/>
            <person name="Drummond R."/>
            <person name="Espley R."/>
            <person name="Ireland H."/>
            <person name="Wu R."/>
            <person name="Atkinson R."/>
            <person name="Karunairetnam S."/>
            <person name="Bulley S."/>
            <person name="Chunkath S."/>
            <person name="Hanley Z."/>
            <person name="Storey R."/>
            <person name="Thrimawithana A."/>
            <person name="Thomson S."/>
            <person name="David C."/>
            <person name="Testolin R."/>
        </authorList>
    </citation>
    <scope>NUCLEOTIDE SEQUENCE [LARGE SCALE GENOMIC DNA]</scope>
    <source>
        <strain evidence="5">cv. Red5</strain>
        <tissue evidence="4">Young leaf</tissue>
    </source>
</reference>
<protein>
    <submittedName>
        <fullName evidence="4">DnaJ subfamily B member like</fullName>
    </submittedName>
</protein>
<evidence type="ECO:0000313" key="4">
    <source>
        <dbReference type="EMBL" id="PSS02870.1"/>
    </source>
</evidence>
<dbReference type="CDD" id="cd06257">
    <property type="entry name" value="DnaJ"/>
    <property type="match status" value="1"/>
</dbReference>
<dbReference type="GO" id="GO:0051087">
    <property type="term" value="F:protein-folding chaperone binding"/>
    <property type="evidence" value="ECO:0007669"/>
    <property type="project" value="TreeGrafter"/>
</dbReference>
<gene>
    <name evidence="4" type="ORF">CEY00_Acc21250</name>
</gene>
<dbReference type="FunCoup" id="A0A2R6Q6I4">
    <property type="interactions" value="29"/>
</dbReference>
<sequence>MGDPSRSGSTAAFYNILGIPKTASLTDISKAYKSLVMKWHPDRNPSNKEEAEARIRGINEAYRVLSTRKREEENAIPDEPTTPVASIPTNTKSADESFFSRLSRSASRRSKTPLRSLSRNASSRSKTPTPLSTDFLRTAAGGTPTTPRTPTRAVTRGRSATPIIYSQSTVKRKPQPVEKRLECTLEELCHGGVKKIKLTRDAISDSGMIIQEEEILKIKIKPGWKKGTKITFEGKGDERPGMYPADIIFVIDEKRHPIFKREGDDLELGVEVPLVQALAGCTITVPVLGGEKMTLSFDDILYPGYEKLIPGQGMPKQKEQGRRGDLRLKFLVNFPSELSDEQRSNVVSILNESS</sequence>
<comment type="caution">
    <text evidence="4">The sequence shown here is derived from an EMBL/GenBank/DDBJ whole genome shotgun (WGS) entry which is preliminary data.</text>
</comment>
<dbReference type="InterPro" id="IPR002939">
    <property type="entry name" value="DnaJ_C"/>
</dbReference>
<dbReference type="GO" id="GO:0006457">
    <property type="term" value="P:protein folding"/>
    <property type="evidence" value="ECO:0007669"/>
    <property type="project" value="InterPro"/>
</dbReference>
<feature type="domain" description="J" evidence="3">
    <location>
        <begin position="12"/>
        <end position="70"/>
    </location>
</feature>
<dbReference type="PANTHER" id="PTHR24078">
    <property type="entry name" value="DNAJ HOMOLOG SUBFAMILY C MEMBER"/>
    <property type="match status" value="1"/>
</dbReference>
<feature type="compositionally biased region" description="Low complexity" evidence="2">
    <location>
        <begin position="137"/>
        <end position="155"/>
    </location>
</feature>
<dbReference type="Gramene" id="PSS02870">
    <property type="protein sequence ID" value="PSS02870"/>
    <property type="gene ID" value="CEY00_Acc21250"/>
</dbReference>
<dbReference type="FunFam" id="2.60.260.20:FF:000002">
    <property type="entry name" value="Dnaj homolog subfamily b member"/>
    <property type="match status" value="1"/>
</dbReference>
<dbReference type="InterPro" id="IPR001623">
    <property type="entry name" value="DnaJ_domain"/>
</dbReference>
<keyword evidence="1" id="KW-0143">Chaperone</keyword>
<organism evidence="4 5">
    <name type="scientific">Actinidia chinensis var. chinensis</name>
    <name type="common">Chinese soft-hair kiwi</name>
    <dbReference type="NCBI Taxonomy" id="1590841"/>
    <lineage>
        <taxon>Eukaryota</taxon>
        <taxon>Viridiplantae</taxon>
        <taxon>Streptophyta</taxon>
        <taxon>Embryophyta</taxon>
        <taxon>Tracheophyta</taxon>
        <taxon>Spermatophyta</taxon>
        <taxon>Magnoliopsida</taxon>
        <taxon>eudicotyledons</taxon>
        <taxon>Gunneridae</taxon>
        <taxon>Pentapetalae</taxon>
        <taxon>asterids</taxon>
        <taxon>Ericales</taxon>
        <taxon>Actinidiaceae</taxon>
        <taxon>Actinidia</taxon>
    </lineage>
</organism>
<feature type="compositionally biased region" description="Low complexity" evidence="2">
    <location>
        <begin position="114"/>
        <end position="125"/>
    </location>
</feature>
<dbReference type="AlphaFoldDB" id="A0A2R6Q6I4"/>
<evidence type="ECO:0000313" key="5">
    <source>
        <dbReference type="Proteomes" id="UP000241394"/>
    </source>
</evidence>
<accession>A0A2R6Q6I4</accession>
<dbReference type="OrthoDB" id="550424at2759"/>
<evidence type="ECO:0000259" key="3">
    <source>
        <dbReference type="PROSITE" id="PS50076"/>
    </source>
</evidence>
<keyword evidence="5" id="KW-1185">Reference proteome</keyword>
<evidence type="ECO:0000256" key="1">
    <source>
        <dbReference type="ARBA" id="ARBA00023186"/>
    </source>
</evidence>
<dbReference type="PRINTS" id="PR00625">
    <property type="entry name" value="JDOMAIN"/>
</dbReference>
<dbReference type="Gene3D" id="1.10.287.110">
    <property type="entry name" value="DnaJ domain"/>
    <property type="match status" value="1"/>
</dbReference>
<dbReference type="FunFam" id="2.60.260.20:FF:000006">
    <property type="entry name" value="DnaJ subfamily B member 13"/>
    <property type="match status" value="1"/>
</dbReference>
<dbReference type="STRING" id="1590841.A0A2R6Q6I4"/>
<evidence type="ECO:0000256" key="2">
    <source>
        <dbReference type="SAM" id="MobiDB-lite"/>
    </source>
</evidence>
<dbReference type="SUPFAM" id="SSF49493">
    <property type="entry name" value="HSP40/DnaJ peptide-binding domain"/>
    <property type="match status" value="2"/>
</dbReference>
<reference evidence="5" key="2">
    <citation type="journal article" date="2018" name="BMC Genomics">
        <title>A manually annotated Actinidia chinensis var. chinensis (kiwifruit) genome highlights the challenges associated with draft genomes and gene prediction in plants.</title>
        <authorList>
            <person name="Pilkington S.M."/>
            <person name="Crowhurst R."/>
            <person name="Hilario E."/>
            <person name="Nardozza S."/>
            <person name="Fraser L."/>
            <person name="Peng Y."/>
            <person name="Gunaseelan K."/>
            <person name="Simpson R."/>
            <person name="Tahir J."/>
            <person name="Deroles S.C."/>
            <person name="Templeton K."/>
            <person name="Luo Z."/>
            <person name="Davy M."/>
            <person name="Cheng C."/>
            <person name="McNeilage M."/>
            <person name="Scaglione D."/>
            <person name="Liu Y."/>
            <person name="Zhang Q."/>
            <person name="Datson P."/>
            <person name="De Silva N."/>
            <person name="Gardiner S.E."/>
            <person name="Bassett H."/>
            <person name="Chagne D."/>
            <person name="McCallum J."/>
            <person name="Dzierzon H."/>
            <person name="Deng C."/>
            <person name="Wang Y.Y."/>
            <person name="Barron L."/>
            <person name="Manako K."/>
            <person name="Bowen J."/>
            <person name="Foster T.M."/>
            <person name="Erridge Z.A."/>
            <person name="Tiffin H."/>
            <person name="Waite C.N."/>
            <person name="Davies K.M."/>
            <person name="Grierson E.P."/>
            <person name="Laing W.A."/>
            <person name="Kirk R."/>
            <person name="Chen X."/>
            <person name="Wood M."/>
            <person name="Montefiori M."/>
            <person name="Brummell D.A."/>
            <person name="Schwinn K.E."/>
            <person name="Catanach A."/>
            <person name="Fullerton C."/>
            <person name="Li D."/>
            <person name="Meiyalaghan S."/>
            <person name="Nieuwenhuizen N."/>
            <person name="Read N."/>
            <person name="Prakash R."/>
            <person name="Hunter D."/>
            <person name="Zhang H."/>
            <person name="McKenzie M."/>
            <person name="Knabel M."/>
            <person name="Harris A."/>
            <person name="Allan A.C."/>
            <person name="Gleave A."/>
            <person name="Chen A."/>
            <person name="Janssen B.J."/>
            <person name="Plunkett B."/>
            <person name="Ampomah-Dwamena C."/>
            <person name="Voogd C."/>
            <person name="Leif D."/>
            <person name="Lafferty D."/>
            <person name="Souleyre E.J.F."/>
            <person name="Varkonyi-Gasic E."/>
            <person name="Gambi F."/>
            <person name="Hanley J."/>
            <person name="Yao J.L."/>
            <person name="Cheung J."/>
            <person name="David K.M."/>
            <person name="Warren B."/>
            <person name="Marsh K."/>
            <person name="Snowden K.C."/>
            <person name="Lin-Wang K."/>
            <person name="Brian L."/>
            <person name="Martinez-Sanchez M."/>
            <person name="Wang M."/>
            <person name="Ileperuma N."/>
            <person name="Macnee N."/>
            <person name="Campin R."/>
            <person name="McAtee P."/>
            <person name="Drummond R.S.M."/>
            <person name="Espley R.V."/>
            <person name="Ireland H.S."/>
            <person name="Wu R."/>
            <person name="Atkinson R.G."/>
            <person name="Karunairetnam S."/>
            <person name="Bulley S."/>
            <person name="Chunkath S."/>
            <person name="Hanley Z."/>
            <person name="Storey R."/>
            <person name="Thrimawithana A.H."/>
            <person name="Thomson S."/>
            <person name="David C."/>
            <person name="Testolin R."/>
            <person name="Huang H."/>
            <person name="Hellens R.P."/>
            <person name="Schaffer R.J."/>
        </authorList>
    </citation>
    <scope>NUCLEOTIDE SEQUENCE [LARGE SCALE GENOMIC DNA]</scope>
    <source>
        <strain evidence="5">cv. Red5</strain>
    </source>
</reference>
<dbReference type="Pfam" id="PF00226">
    <property type="entry name" value="DnaJ"/>
    <property type="match status" value="1"/>
</dbReference>
<feature type="compositionally biased region" description="Polar residues" evidence="2">
    <location>
        <begin position="83"/>
        <end position="92"/>
    </location>
</feature>
<feature type="region of interest" description="Disordered" evidence="2">
    <location>
        <begin position="69"/>
        <end position="155"/>
    </location>
</feature>
<dbReference type="SUPFAM" id="SSF46565">
    <property type="entry name" value="Chaperone J-domain"/>
    <property type="match status" value="1"/>
</dbReference>
<proteinExistence type="predicted"/>
<dbReference type="GO" id="GO:0005829">
    <property type="term" value="C:cytosol"/>
    <property type="evidence" value="ECO:0007669"/>
    <property type="project" value="TreeGrafter"/>
</dbReference>
<name>A0A2R6Q6I4_ACTCC</name>
<dbReference type="Gene3D" id="2.60.260.20">
    <property type="entry name" value="Urease metallochaperone UreE, N-terminal domain"/>
    <property type="match status" value="2"/>
</dbReference>
<dbReference type="EMBL" id="NKQK01000019">
    <property type="protein sequence ID" value="PSS02870.1"/>
    <property type="molecule type" value="Genomic_DNA"/>
</dbReference>
<dbReference type="InterPro" id="IPR036869">
    <property type="entry name" value="J_dom_sf"/>
</dbReference>
<dbReference type="InterPro" id="IPR051339">
    <property type="entry name" value="DnaJ_subfamily_B"/>
</dbReference>
<dbReference type="CDD" id="cd10747">
    <property type="entry name" value="DnaJ_C"/>
    <property type="match status" value="1"/>
</dbReference>
<dbReference type="Pfam" id="PF01556">
    <property type="entry name" value="DnaJ_C"/>
    <property type="match status" value="1"/>
</dbReference>
<dbReference type="PROSITE" id="PS50076">
    <property type="entry name" value="DNAJ_2"/>
    <property type="match status" value="1"/>
</dbReference>
<dbReference type="SMART" id="SM00271">
    <property type="entry name" value="DnaJ"/>
    <property type="match status" value="1"/>
</dbReference>
<dbReference type="GO" id="GO:0051082">
    <property type="term" value="F:unfolded protein binding"/>
    <property type="evidence" value="ECO:0007669"/>
    <property type="project" value="InterPro"/>
</dbReference>